<evidence type="ECO:0000259" key="5">
    <source>
        <dbReference type="PROSITE" id="PS50977"/>
    </source>
</evidence>
<dbReference type="Proteomes" id="UP000464507">
    <property type="component" value="Chromosome"/>
</dbReference>
<reference evidence="6 7" key="1">
    <citation type="submission" date="2016-09" db="EMBL/GenBank/DDBJ databases">
        <title>Complete genome sequence of microbes from the polar regions.</title>
        <authorList>
            <person name="Liao L."/>
            <person name="Chen B."/>
        </authorList>
    </citation>
    <scope>NUCLEOTIDE SEQUENCE [LARGE SCALE GENOMIC DNA]</scope>
    <source>
        <strain evidence="6 7">ZS314</strain>
    </source>
</reference>
<dbReference type="KEGG" id="mant:BHD05_02895"/>
<accession>A0A7L5AI12</accession>
<keyword evidence="2 4" id="KW-0238">DNA-binding</keyword>
<dbReference type="SUPFAM" id="SSF46689">
    <property type="entry name" value="Homeodomain-like"/>
    <property type="match status" value="1"/>
</dbReference>
<dbReference type="GO" id="GO:0003700">
    <property type="term" value="F:DNA-binding transcription factor activity"/>
    <property type="evidence" value="ECO:0007669"/>
    <property type="project" value="TreeGrafter"/>
</dbReference>
<dbReference type="RefSeq" id="WP_161885098.1">
    <property type="nucleotide sequence ID" value="NZ_CP017146.1"/>
</dbReference>
<feature type="domain" description="HTH tetR-type" evidence="5">
    <location>
        <begin position="17"/>
        <end position="75"/>
    </location>
</feature>
<dbReference type="SUPFAM" id="SSF48498">
    <property type="entry name" value="Tetracyclin repressor-like, C-terminal domain"/>
    <property type="match status" value="1"/>
</dbReference>
<dbReference type="PANTHER" id="PTHR30055:SF234">
    <property type="entry name" value="HTH-TYPE TRANSCRIPTIONAL REGULATOR BETI"/>
    <property type="match status" value="1"/>
</dbReference>
<evidence type="ECO:0000256" key="4">
    <source>
        <dbReference type="PROSITE-ProRule" id="PRU00335"/>
    </source>
</evidence>
<feature type="DNA-binding region" description="H-T-H motif" evidence="4">
    <location>
        <begin position="38"/>
        <end position="57"/>
    </location>
</feature>
<keyword evidence="3" id="KW-0804">Transcription</keyword>
<keyword evidence="1" id="KW-0805">Transcription regulation</keyword>
<dbReference type="AlphaFoldDB" id="A0A7L5AI12"/>
<evidence type="ECO:0000256" key="1">
    <source>
        <dbReference type="ARBA" id="ARBA00023015"/>
    </source>
</evidence>
<evidence type="ECO:0000256" key="3">
    <source>
        <dbReference type="ARBA" id="ARBA00023163"/>
    </source>
</evidence>
<dbReference type="Gene3D" id="1.10.357.10">
    <property type="entry name" value="Tetracycline Repressor, domain 2"/>
    <property type="match status" value="1"/>
</dbReference>
<dbReference type="PANTHER" id="PTHR30055">
    <property type="entry name" value="HTH-TYPE TRANSCRIPTIONAL REGULATOR RUTR"/>
    <property type="match status" value="1"/>
</dbReference>
<protein>
    <recommendedName>
        <fullName evidence="5">HTH tetR-type domain-containing protein</fullName>
    </recommendedName>
</protein>
<dbReference type="OrthoDB" id="3869819at2"/>
<name>A0A7L5AI12_9MICO</name>
<dbReference type="InterPro" id="IPR009057">
    <property type="entry name" value="Homeodomain-like_sf"/>
</dbReference>
<sequence>MTSVSRPAPRQVRRDALLNRLSILQAAVSVLCVDPDAGMDAIAARAGLTRRAVYGHFPTRDHLIEEILATGAARIAASLLPLDDTDPRAAIATIGSRLWGEVSHVRATAVLAVRGPYSARIAEVLRPLREVLERVVTVGVASGSFRQDVPAPILARLIEGTALNVLDEASRLGLNSAEGDRLVVITTLSCAGLGWEDAARYVGAPLPGGPPRRGE</sequence>
<dbReference type="Pfam" id="PF00440">
    <property type="entry name" value="TetR_N"/>
    <property type="match status" value="1"/>
</dbReference>
<dbReference type="InterPro" id="IPR036271">
    <property type="entry name" value="Tet_transcr_reg_TetR-rel_C_sf"/>
</dbReference>
<dbReference type="EMBL" id="CP017146">
    <property type="protein sequence ID" value="QHO68741.1"/>
    <property type="molecule type" value="Genomic_DNA"/>
</dbReference>
<proteinExistence type="predicted"/>
<dbReference type="InterPro" id="IPR001647">
    <property type="entry name" value="HTH_TetR"/>
</dbReference>
<evidence type="ECO:0000256" key="2">
    <source>
        <dbReference type="ARBA" id="ARBA00023125"/>
    </source>
</evidence>
<dbReference type="InterPro" id="IPR050109">
    <property type="entry name" value="HTH-type_TetR-like_transc_reg"/>
</dbReference>
<dbReference type="PROSITE" id="PS50977">
    <property type="entry name" value="HTH_TETR_2"/>
    <property type="match status" value="1"/>
</dbReference>
<dbReference type="GO" id="GO:0000976">
    <property type="term" value="F:transcription cis-regulatory region binding"/>
    <property type="evidence" value="ECO:0007669"/>
    <property type="project" value="TreeGrafter"/>
</dbReference>
<evidence type="ECO:0000313" key="6">
    <source>
        <dbReference type="EMBL" id="QHO68741.1"/>
    </source>
</evidence>
<gene>
    <name evidence="6" type="ORF">BHD05_02895</name>
</gene>
<organism evidence="6 7">
    <name type="scientific">Marisediminicola antarctica</name>
    <dbReference type="NCBI Taxonomy" id="674079"/>
    <lineage>
        <taxon>Bacteria</taxon>
        <taxon>Bacillati</taxon>
        <taxon>Actinomycetota</taxon>
        <taxon>Actinomycetes</taxon>
        <taxon>Micrococcales</taxon>
        <taxon>Microbacteriaceae</taxon>
        <taxon>Marisediminicola</taxon>
    </lineage>
</organism>
<keyword evidence="7" id="KW-1185">Reference proteome</keyword>
<evidence type="ECO:0000313" key="7">
    <source>
        <dbReference type="Proteomes" id="UP000464507"/>
    </source>
</evidence>